<dbReference type="Proteomes" id="UP001145114">
    <property type="component" value="Unassembled WGS sequence"/>
</dbReference>
<feature type="non-terminal residue" evidence="1">
    <location>
        <position position="58"/>
    </location>
</feature>
<gene>
    <name evidence="1" type="ORF">EV182_003790</name>
</gene>
<protein>
    <submittedName>
        <fullName evidence="1">Uncharacterized protein</fullName>
    </submittedName>
</protein>
<comment type="caution">
    <text evidence="1">The sequence shown here is derived from an EMBL/GenBank/DDBJ whole genome shotgun (WGS) entry which is preliminary data.</text>
</comment>
<reference evidence="1" key="1">
    <citation type="submission" date="2022-06" db="EMBL/GenBank/DDBJ databases">
        <title>Phylogenomic reconstructions and comparative analyses of Kickxellomycotina fungi.</title>
        <authorList>
            <person name="Reynolds N.K."/>
            <person name="Stajich J.E."/>
            <person name="Barry K."/>
            <person name="Grigoriev I.V."/>
            <person name="Crous P."/>
            <person name="Smith M.E."/>
        </authorList>
    </citation>
    <scope>NUCLEOTIDE SEQUENCE</scope>
    <source>
        <strain evidence="1">RSA 2271</strain>
    </source>
</reference>
<evidence type="ECO:0000313" key="2">
    <source>
        <dbReference type="Proteomes" id="UP001145114"/>
    </source>
</evidence>
<evidence type="ECO:0000313" key="1">
    <source>
        <dbReference type="EMBL" id="KAJ1678568.1"/>
    </source>
</evidence>
<name>A0ACC1HPV1_9FUNG</name>
<dbReference type="EMBL" id="JAMZIH010001045">
    <property type="protein sequence ID" value="KAJ1678568.1"/>
    <property type="molecule type" value="Genomic_DNA"/>
</dbReference>
<sequence length="58" mass="6618">MTWEPAGALDGCRYALFKYWYSYVDPSAPCPNPDDHGRRRRSAGSVTPAQLDEFILRL</sequence>
<organism evidence="1 2">
    <name type="scientific">Spiromyces aspiralis</name>
    <dbReference type="NCBI Taxonomy" id="68401"/>
    <lineage>
        <taxon>Eukaryota</taxon>
        <taxon>Fungi</taxon>
        <taxon>Fungi incertae sedis</taxon>
        <taxon>Zoopagomycota</taxon>
        <taxon>Kickxellomycotina</taxon>
        <taxon>Kickxellomycetes</taxon>
        <taxon>Kickxellales</taxon>
        <taxon>Kickxellaceae</taxon>
        <taxon>Spiromyces</taxon>
    </lineage>
</organism>
<keyword evidence="2" id="KW-1185">Reference proteome</keyword>
<proteinExistence type="predicted"/>
<accession>A0ACC1HPV1</accession>